<dbReference type="AlphaFoldDB" id="A0A2T0QAN8"/>
<keyword evidence="2" id="KW-1185">Reference proteome</keyword>
<evidence type="ECO:0000313" key="2">
    <source>
        <dbReference type="Proteomes" id="UP000237846"/>
    </source>
</evidence>
<organism evidence="1 2">
    <name type="scientific">Allonocardiopsis opalescens</name>
    <dbReference type="NCBI Taxonomy" id="1144618"/>
    <lineage>
        <taxon>Bacteria</taxon>
        <taxon>Bacillati</taxon>
        <taxon>Actinomycetota</taxon>
        <taxon>Actinomycetes</taxon>
        <taxon>Streptosporangiales</taxon>
        <taxon>Allonocardiopsis</taxon>
    </lineage>
</organism>
<dbReference type="Proteomes" id="UP000237846">
    <property type="component" value="Unassembled WGS sequence"/>
</dbReference>
<name>A0A2T0QAN8_9ACTN</name>
<dbReference type="InterPro" id="IPR046080">
    <property type="entry name" value="DUF6098"/>
</dbReference>
<dbReference type="Pfam" id="PF19593">
    <property type="entry name" value="DUF6098"/>
    <property type="match status" value="1"/>
</dbReference>
<comment type="caution">
    <text evidence="1">The sequence shown here is derived from an EMBL/GenBank/DDBJ whole genome shotgun (WGS) entry which is preliminary data.</text>
</comment>
<reference evidence="1 2" key="1">
    <citation type="submission" date="2018-03" db="EMBL/GenBank/DDBJ databases">
        <title>Genomic Encyclopedia of Archaeal and Bacterial Type Strains, Phase II (KMG-II): from individual species to whole genera.</title>
        <authorList>
            <person name="Goeker M."/>
        </authorList>
    </citation>
    <scope>NUCLEOTIDE SEQUENCE [LARGE SCALE GENOMIC DNA]</scope>
    <source>
        <strain evidence="1 2">DSM 45601</strain>
    </source>
</reference>
<protein>
    <submittedName>
        <fullName evidence="1">Uncharacterized protein</fullName>
    </submittedName>
</protein>
<dbReference type="OrthoDB" id="3531920at2"/>
<evidence type="ECO:0000313" key="1">
    <source>
        <dbReference type="EMBL" id="PRY00872.1"/>
    </source>
</evidence>
<gene>
    <name evidence="1" type="ORF">CLV72_102504</name>
</gene>
<proteinExistence type="predicted"/>
<accession>A0A2T0QAN8</accession>
<sequence>MSGRPGTGGTDAELPVLTTMEELLAEVARPEEVYVRHSKGPEHDAARTSVDYESGVRLPGLSVNPLSPPSWWTRPPADWVARQVRSYAHLTGETGNRTWLLFGRVIGRGPDNEPLVDRVQPLAWLHDELLITARRWYEARFDVGRATAG</sequence>
<dbReference type="RefSeq" id="WP_106243041.1">
    <property type="nucleotide sequence ID" value="NZ_PVZC01000002.1"/>
</dbReference>
<dbReference type="EMBL" id="PVZC01000002">
    <property type="protein sequence ID" value="PRY00872.1"/>
    <property type="molecule type" value="Genomic_DNA"/>
</dbReference>